<evidence type="ECO:0000313" key="4">
    <source>
        <dbReference type="Proteomes" id="UP000199727"/>
    </source>
</evidence>
<dbReference type="Pfam" id="PF09783">
    <property type="entry name" value="Vac_ImportDeg"/>
    <property type="match status" value="1"/>
</dbReference>
<dbReference type="GO" id="GO:0006623">
    <property type="term" value="P:protein targeting to vacuole"/>
    <property type="evidence" value="ECO:0007669"/>
    <property type="project" value="TreeGrafter"/>
</dbReference>
<dbReference type="InterPro" id="IPR018618">
    <property type="entry name" value="GID4/10-like"/>
</dbReference>
<name>A0A854Q4B3_CRYNE</name>
<feature type="region of interest" description="Disordered" evidence="2">
    <location>
        <begin position="64"/>
        <end position="116"/>
    </location>
</feature>
<feature type="compositionally biased region" description="Basic and acidic residues" evidence="2">
    <location>
        <begin position="165"/>
        <end position="178"/>
    </location>
</feature>
<accession>A0A854Q4B3</accession>
<dbReference type="Proteomes" id="UP000199727">
    <property type="component" value="Unassembled WGS sequence"/>
</dbReference>
<comment type="caution">
    <text evidence="3">The sequence shown here is derived from an EMBL/GenBank/DDBJ whole genome shotgun (WGS) entry which is preliminary data.</text>
</comment>
<feature type="region of interest" description="Disordered" evidence="2">
    <location>
        <begin position="132"/>
        <end position="184"/>
    </location>
</feature>
<dbReference type="PANTHER" id="PTHR14534:SF3">
    <property type="entry name" value="GID COMPLEX SUBUNIT 4 HOMOLOG"/>
    <property type="match status" value="1"/>
</dbReference>
<organism evidence="3 4">
    <name type="scientific">Cryptococcus neoformans Tu259-1</name>
    <dbReference type="NCBI Taxonomy" id="1230072"/>
    <lineage>
        <taxon>Eukaryota</taxon>
        <taxon>Fungi</taxon>
        <taxon>Dikarya</taxon>
        <taxon>Basidiomycota</taxon>
        <taxon>Agaricomycotina</taxon>
        <taxon>Tremellomycetes</taxon>
        <taxon>Tremellales</taxon>
        <taxon>Cryptococcaceae</taxon>
        <taxon>Cryptococcus</taxon>
        <taxon>Cryptococcus neoformans species complex</taxon>
    </lineage>
</organism>
<feature type="region of interest" description="Disordered" evidence="2">
    <location>
        <begin position="428"/>
        <end position="452"/>
    </location>
</feature>
<evidence type="ECO:0008006" key="5">
    <source>
        <dbReference type="Google" id="ProtNLM"/>
    </source>
</evidence>
<evidence type="ECO:0000256" key="1">
    <source>
        <dbReference type="ARBA" id="ARBA00061469"/>
    </source>
</evidence>
<dbReference type="AlphaFoldDB" id="A0A854Q4B3"/>
<protein>
    <recommendedName>
        <fullName evidence="5">Vacuolar import and degradation protein</fullName>
    </recommendedName>
</protein>
<feature type="compositionally biased region" description="Basic and acidic residues" evidence="2">
    <location>
        <begin position="79"/>
        <end position="98"/>
    </location>
</feature>
<feature type="compositionally biased region" description="Polar residues" evidence="2">
    <location>
        <begin position="132"/>
        <end position="157"/>
    </location>
</feature>
<proteinExistence type="inferred from homology"/>
<dbReference type="GO" id="GO:0043161">
    <property type="term" value="P:proteasome-mediated ubiquitin-dependent protein catabolic process"/>
    <property type="evidence" value="ECO:0007669"/>
    <property type="project" value="TreeGrafter"/>
</dbReference>
<dbReference type="OrthoDB" id="62at2759"/>
<evidence type="ECO:0000313" key="3">
    <source>
        <dbReference type="EMBL" id="OXG10293.1"/>
    </source>
</evidence>
<comment type="similarity">
    <text evidence="1">Belongs to the GID4/VID24 family.</text>
</comment>
<feature type="compositionally biased region" description="Basic and acidic residues" evidence="2">
    <location>
        <begin position="439"/>
        <end position="452"/>
    </location>
</feature>
<sequence length="490" mass="53961">MPTESTPSELPLSTPHTPAGVIKCSICGIGNLSQPLSIPVSDYFGGSTVEFGERVCGRCAMARGHGEADIQSQSQNENQSRDRERGWEKESEMRERGRGSVKQENGRTLDDVLEENETAERRGVVCDLKTPTFSQSLPSQLPQPWTTTKPASSSPGNTRGLIESPKPEAASRSKEKMDQPPNPLLDITKMRVRSIDRGPLYPGSVFKGTQTSGRSAYDVEVKFLDVDFADSTLSGYLSISHLTDSHPHLTTFFTGEIIGPKYGFITGPRYAATEHDDLRHWGRFEQFRRPSTRADLVGEELFLRDPQPDRSRGETKGKERDFVFLRIKEQFLVPDHKVKDISGASFAGFYYIMVDMAPTVTVPVSQPATPLSPTFKSPFVPSSPANSRRTSGTGMPTLGLGMGMGLGATIGAGVGGGMGMAGEQISGINRTRPARPSGTRKESSGRMREREVRGEPTIRGYYFHSLNQEPFQELFLSHVPQKSKCTFEYR</sequence>
<gene>
    <name evidence="3" type="ORF">C361_06990</name>
</gene>
<dbReference type="EMBL" id="AMKT01000113">
    <property type="protein sequence ID" value="OXG10293.1"/>
    <property type="molecule type" value="Genomic_DNA"/>
</dbReference>
<dbReference type="PANTHER" id="PTHR14534">
    <property type="entry name" value="VACUOLAR IMPORT AND DEGRADATION PROTEIN 24"/>
    <property type="match status" value="1"/>
</dbReference>
<dbReference type="GO" id="GO:0007039">
    <property type="term" value="P:protein catabolic process in the vacuole"/>
    <property type="evidence" value="ECO:0007669"/>
    <property type="project" value="TreeGrafter"/>
</dbReference>
<dbReference type="GO" id="GO:0034657">
    <property type="term" value="C:GID complex"/>
    <property type="evidence" value="ECO:0007669"/>
    <property type="project" value="TreeGrafter"/>
</dbReference>
<dbReference type="GO" id="GO:0045721">
    <property type="term" value="P:negative regulation of gluconeogenesis"/>
    <property type="evidence" value="ECO:0007669"/>
    <property type="project" value="TreeGrafter"/>
</dbReference>
<evidence type="ECO:0000256" key="2">
    <source>
        <dbReference type="SAM" id="MobiDB-lite"/>
    </source>
</evidence>
<reference evidence="3 4" key="1">
    <citation type="submission" date="2017-06" db="EMBL/GenBank/DDBJ databases">
        <title>Global population genomics of the pathogenic fungus Cryptococcus neoformans var. grubii.</title>
        <authorList>
            <person name="Cuomo C."/>
            <person name="Litvintseva A."/>
            <person name="Chen Y."/>
            <person name="Young S."/>
            <person name="Zeng Q."/>
            <person name="Chapman S."/>
            <person name="Gujja S."/>
            <person name="Saif S."/>
            <person name="Birren B."/>
        </authorList>
    </citation>
    <scope>NUCLEOTIDE SEQUENCE [LARGE SCALE GENOMIC DNA]</scope>
    <source>
        <strain evidence="3 4">Tu259-1</strain>
    </source>
</reference>
<dbReference type="GO" id="GO:0005773">
    <property type="term" value="C:vacuole"/>
    <property type="evidence" value="ECO:0007669"/>
    <property type="project" value="GOC"/>
</dbReference>